<gene>
    <name evidence="4" type="ORF">EKE94_14490</name>
</gene>
<feature type="region of interest" description="Disordered" evidence="1">
    <location>
        <begin position="146"/>
        <end position="172"/>
    </location>
</feature>
<dbReference type="PROSITE" id="PS51257">
    <property type="entry name" value="PROKAR_LIPOPROTEIN"/>
    <property type="match status" value="1"/>
</dbReference>
<evidence type="ECO:0000256" key="2">
    <source>
        <dbReference type="SAM" id="SignalP"/>
    </source>
</evidence>
<protein>
    <submittedName>
        <fullName evidence="4">SPOR domain-containing protein</fullName>
    </submittedName>
</protein>
<evidence type="ECO:0000313" key="4">
    <source>
        <dbReference type="EMBL" id="RVV97225.1"/>
    </source>
</evidence>
<feature type="signal peptide" evidence="2">
    <location>
        <begin position="1"/>
        <end position="20"/>
    </location>
</feature>
<feature type="region of interest" description="Disordered" evidence="1">
    <location>
        <begin position="184"/>
        <end position="208"/>
    </location>
</feature>
<dbReference type="InterPro" id="IPR007730">
    <property type="entry name" value="SPOR-like_dom"/>
</dbReference>
<dbReference type="GO" id="GO:0042834">
    <property type="term" value="F:peptidoglycan binding"/>
    <property type="evidence" value="ECO:0007669"/>
    <property type="project" value="InterPro"/>
</dbReference>
<feature type="domain" description="SPOR" evidence="3">
    <location>
        <begin position="209"/>
        <end position="288"/>
    </location>
</feature>
<evidence type="ECO:0000313" key="5">
    <source>
        <dbReference type="Proteomes" id="UP000285908"/>
    </source>
</evidence>
<dbReference type="Gene3D" id="3.30.70.1070">
    <property type="entry name" value="Sporulation related repeat"/>
    <property type="match status" value="1"/>
</dbReference>
<evidence type="ECO:0000256" key="1">
    <source>
        <dbReference type="SAM" id="MobiDB-lite"/>
    </source>
</evidence>
<sequence>MIKTGALGRAVLLAGLVTLAACEDGGGLKLGLGGSGDDDAVATAPATRASVERDVEAPEVFQVTDSGLWDGRPSLGGVWVAHPEVDEPERVIIRNPANDSFVIGALFRRERNNPGPVLQVSSDAAEALGMIAGQPQKLNVTALRREETEAPVPTPGTAPQAVDPDDPDAPAPETALAAADTISTTPLDSAGSAPMPAPTPSAAPAAGATSSLSRPFIQIGIFSVEQNAQNAAASLRNIGVTPTVRTQQLQGKSYWRVVAGPATTATERDALLAKVKGLGYNDAYFVAD</sequence>
<dbReference type="AlphaFoldDB" id="A0A438AF28"/>
<dbReference type="PROSITE" id="PS51724">
    <property type="entry name" value="SPOR"/>
    <property type="match status" value="1"/>
</dbReference>
<dbReference type="InterPro" id="IPR036680">
    <property type="entry name" value="SPOR-like_sf"/>
</dbReference>
<dbReference type="Pfam" id="PF05036">
    <property type="entry name" value="SPOR"/>
    <property type="match status" value="1"/>
</dbReference>
<organism evidence="4 5">
    <name type="scientific">Mesobaculum littorinae</name>
    <dbReference type="NCBI Taxonomy" id="2486419"/>
    <lineage>
        <taxon>Bacteria</taxon>
        <taxon>Pseudomonadati</taxon>
        <taxon>Pseudomonadota</taxon>
        <taxon>Alphaproteobacteria</taxon>
        <taxon>Rhodobacterales</taxon>
        <taxon>Roseobacteraceae</taxon>
        <taxon>Mesobaculum</taxon>
    </lineage>
</organism>
<proteinExistence type="predicted"/>
<evidence type="ECO:0000259" key="3">
    <source>
        <dbReference type="PROSITE" id="PS51724"/>
    </source>
</evidence>
<reference evidence="4 5" key="1">
    <citation type="submission" date="2018-11" db="EMBL/GenBank/DDBJ databases">
        <title>Mesobaculum littorinae gen. nov., sp. nov., isolated from Littorina scabra that represents a novel genus of the order Rhodobacteraceae.</title>
        <authorList>
            <person name="Li F."/>
        </authorList>
    </citation>
    <scope>NUCLEOTIDE SEQUENCE [LARGE SCALE GENOMIC DNA]</scope>
    <source>
        <strain evidence="4 5">M0103</strain>
    </source>
</reference>
<dbReference type="EMBL" id="RQXX01000005">
    <property type="protein sequence ID" value="RVV97225.1"/>
    <property type="molecule type" value="Genomic_DNA"/>
</dbReference>
<keyword evidence="5" id="KW-1185">Reference proteome</keyword>
<accession>A0A438AF28</accession>
<feature type="chain" id="PRO_5019554939" evidence="2">
    <location>
        <begin position="21"/>
        <end position="288"/>
    </location>
</feature>
<comment type="caution">
    <text evidence="4">The sequence shown here is derived from an EMBL/GenBank/DDBJ whole genome shotgun (WGS) entry which is preliminary data.</text>
</comment>
<dbReference type="RefSeq" id="WP_127907351.1">
    <property type="nucleotide sequence ID" value="NZ_RQXX01000005.1"/>
</dbReference>
<keyword evidence="2" id="KW-0732">Signal</keyword>
<dbReference type="SUPFAM" id="SSF110997">
    <property type="entry name" value="Sporulation related repeat"/>
    <property type="match status" value="1"/>
</dbReference>
<dbReference type="Proteomes" id="UP000285908">
    <property type="component" value="Unassembled WGS sequence"/>
</dbReference>
<name>A0A438AF28_9RHOB</name>
<dbReference type="OrthoDB" id="9766672at2"/>